<evidence type="ECO:0000256" key="2">
    <source>
        <dbReference type="SAM" id="SignalP"/>
    </source>
</evidence>
<evidence type="ECO:0000313" key="3">
    <source>
        <dbReference type="EMBL" id="KZT65370.1"/>
    </source>
</evidence>
<protein>
    <recommendedName>
        <fullName evidence="5">Secreted protein</fullName>
    </recommendedName>
</protein>
<dbReference type="OrthoDB" id="10602149at2759"/>
<dbReference type="EMBL" id="KV429107">
    <property type="protein sequence ID" value="KZT65370.1"/>
    <property type="molecule type" value="Genomic_DNA"/>
</dbReference>
<organism evidence="3 4">
    <name type="scientific">Daedalea quercina L-15889</name>
    <dbReference type="NCBI Taxonomy" id="1314783"/>
    <lineage>
        <taxon>Eukaryota</taxon>
        <taxon>Fungi</taxon>
        <taxon>Dikarya</taxon>
        <taxon>Basidiomycota</taxon>
        <taxon>Agaricomycotina</taxon>
        <taxon>Agaricomycetes</taxon>
        <taxon>Polyporales</taxon>
        <taxon>Fomitopsis</taxon>
    </lineage>
</organism>
<dbReference type="AlphaFoldDB" id="A0A165M8T7"/>
<keyword evidence="4" id="KW-1185">Reference proteome</keyword>
<proteinExistence type="predicted"/>
<keyword evidence="2" id="KW-0732">Signal</keyword>
<evidence type="ECO:0008006" key="5">
    <source>
        <dbReference type="Google" id="ProtNLM"/>
    </source>
</evidence>
<name>A0A165M8T7_9APHY</name>
<dbReference type="Proteomes" id="UP000076727">
    <property type="component" value="Unassembled WGS sequence"/>
</dbReference>
<feature type="region of interest" description="Disordered" evidence="1">
    <location>
        <begin position="95"/>
        <end position="199"/>
    </location>
</feature>
<feature type="signal peptide" evidence="2">
    <location>
        <begin position="1"/>
        <end position="20"/>
    </location>
</feature>
<evidence type="ECO:0000256" key="1">
    <source>
        <dbReference type="SAM" id="MobiDB-lite"/>
    </source>
</evidence>
<feature type="compositionally biased region" description="Basic residues" evidence="1">
    <location>
        <begin position="145"/>
        <end position="161"/>
    </location>
</feature>
<gene>
    <name evidence="3" type="ORF">DAEQUDRAFT_731534</name>
</gene>
<sequence>MHASALLAFILSAMVMPAFSLPILETRMRSCSKYQHQPSIYSACMKAELGYMRREVATEATIIPPEVHHYTPSDVHTVWASHRQNEAATVHDAYRTQGGTHGSRPNSSRPQGQSGQRTSHPNNPRMTSRELTNMDVREPDVKGYRSAHRQGHFHRHHHLLHHSQLAEQEGPEPWDQVSPNPREAADSPAGRAHRNGRAAVYPRVRPLDIDKVPTELRTHLLGFNRSP</sequence>
<feature type="chain" id="PRO_5007862389" description="Secreted protein" evidence="2">
    <location>
        <begin position="21"/>
        <end position="227"/>
    </location>
</feature>
<evidence type="ECO:0000313" key="4">
    <source>
        <dbReference type="Proteomes" id="UP000076727"/>
    </source>
</evidence>
<reference evidence="3 4" key="1">
    <citation type="journal article" date="2016" name="Mol. Biol. Evol.">
        <title>Comparative Genomics of Early-Diverging Mushroom-Forming Fungi Provides Insights into the Origins of Lignocellulose Decay Capabilities.</title>
        <authorList>
            <person name="Nagy L.G."/>
            <person name="Riley R."/>
            <person name="Tritt A."/>
            <person name="Adam C."/>
            <person name="Daum C."/>
            <person name="Floudas D."/>
            <person name="Sun H."/>
            <person name="Yadav J.S."/>
            <person name="Pangilinan J."/>
            <person name="Larsson K.H."/>
            <person name="Matsuura K."/>
            <person name="Barry K."/>
            <person name="Labutti K."/>
            <person name="Kuo R."/>
            <person name="Ohm R.A."/>
            <person name="Bhattacharya S.S."/>
            <person name="Shirouzu T."/>
            <person name="Yoshinaga Y."/>
            <person name="Martin F.M."/>
            <person name="Grigoriev I.V."/>
            <person name="Hibbett D.S."/>
        </authorList>
    </citation>
    <scope>NUCLEOTIDE SEQUENCE [LARGE SCALE GENOMIC DNA]</scope>
    <source>
        <strain evidence="3 4">L-15889</strain>
    </source>
</reference>
<feature type="compositionally biased region" description="Polar residues" evidence="1">
    <location>
        <begin position="103"/>
        <end position="131"/>
    </location>
</feature>
<accession>A0A165M8T7</accession>